<comment type="pathway">
    <text evidence="1 9">Amino-acid biosynthesis; L-tryptophan biosynthesis; L-tryptophan from chorismate: step 2/5.</text>
</comment>
<keyword evidence="6 9" id="KW-0057">Aromatic amino acid biosynthesis</keyword>
<protein>
    <recommendedName>
        <fullName evidence="9">Anthranilate phosphoribosyltransferase</fullName>
        <ecNumber evidence="9">2.4.2.18</ecNumber>
    </recommendedName>
</protein>
<dbReference type="Proteomes" id="UP001057291">
    <property type="component" value="Unassembled WGS sequence"/>
</dbReference>
<proteinExistence type="inferred from homology"/>
<dbReference type="HAMAP" id="MF_00211">
    <property type="entry name" value="TrpD"/>
    <property type="match status" value="1"/>
</dbReference>
<keyword evidence="2 9" id="KW-0028">Amino-acid biosynthesis</keyword>
<name>A0AAV4LJZ6_9BACL</name>
<feature type="binding site" evidence="9">
    <location>
        <begin position="90"/>
        <end position="93"/>
    </location>
    <ligand>
        <name>5-phospho-alpha-D-ribose 1-diphosphate</name>
        <dbReference type="ChEBI" id="CHEBI:58017"/>
    </ligand>
</feature>
<feature type="binding site" evidence="9">
    <location>
        <position position="80"/>
    </location>
    <ligand>
        <name>5-phospho-alpha-D-ribose 1-diphosphate</name>
        <dbReference type="ChEBI" id="CHEBI:58017"/>
    </ligand>
</feature>
<dbReference type="GO" id="GO:0004048">
    <property type="term" value="F:anthranilate phosphoribosyltransferase activity"/>
    <property type="evidence" value="ECO:0007669"/>
    <property type="project" value="UniProtKB-UniRule"/>
</dbReference>
<evidence type="ECO:0000256" key="5">
    <source>
        <dbReference type="ARBA" id="ARBA00022822"/>
    </source>
</evidence>
<evidence type="ECO:0000259" key="11">
    <source>
        <dbReference type="Pfam" id="PF02885"/>
    </source>
</evidence>
<dbReference type="PANTHER" id="PTHR43285">
    <property type="entry name" value="ANTHRANILATE PHOSPHORIBOSYLTRANSFERASE"/>
    <property type="match status" value="1"/>
</dbReference>
<dbReference type="InterPro" id="IPR036320">
    <property type="entry name" value="Glycosyl_Trfase_fam3_N_dom_sf"/>
</dbReference>
<dbReference type="EMBL" id="BOQE01000001">
    <property type="protein sequence ID" value="GIM48176.1"/>
    <property type="molecule type" value="Genomic_DNA"/>
</dbReference>
<dbReference type="GO" id="GO:0000287">
    <property type="term" value="F:magnesium ion binding"/>
    <property type="evidence" value="ECO:0007669"/>
    <property type="project" value="UniProtKB-UniRule"/>
</dbReference>
<feature type="binding site" evidence="9">
    <location>
        <position position="225"/>
    </location>
    <ligand>
        <name>Mg(2+)</name>
        <dbReference type="ChEBI" id="CHEBI:18420"/>
        <label>2</label>
    </ligand>
</feature>
<organism evidence="12 13">
    <name type="scientific">Collibacillus ludicampi</name>
    <dbReference type="NCBI Taxonomy" id="2771369"/>
    <lineage>
        <taxon>Bacteria</taxon>
        <taxon>Bacillati</taxon>
        <taxon>Bacillota</taxon>
        <taxon>Bacilli</taxon>
        <taxon>Bacillales</taxon>
        <taxon>Alicyclobacillaceae</taxon>
        <taxon>Collibacillus</taxon>
    </lineage>
</organism>
<comment type="cofactor">
    <cofactor evidence="9">
        <name>Mg(2+)</name>
        <dbReference type="ChEBI" id="CHEBI:18420"/>
    </cofactor>
    <text evidence="9">Binds 2 magnesium ions per monomer.</text>
</comment>
<feature type="binding site" evidence="9">
    <location>
        <position position="111"/>
    </location>
    <ligand>
        <name>anthranilate</name>
        <dbReference type="ChEBI" id="CHEBI:16567"/>
        <label>1</label>
    </ligand>
</feature>
<feature type="binding site" evidence="9">
    <location>
        <begin position="83"/>
        <end position="84"/>
    </location>
    <ligand>
        <name>5-phospho-alpha-D-ribose 1-diphosphate</name>
        <dbReference type="ChEBI" id="CHEBI:58017"/>
    </ligand>
</feature>
<comment type="caution">
    <text evidence="12">The sequence shown here is derived from an EMBL/GenBank/DDBJ whole genome shotgun (WGS) entry which is preliminary data.</text>
</comment>
<dbReference type="PANTHER" id="PTHR43285:SF2">
    <property type="entry name" value="ANTHRANILATE PHOSPHORIBOSYLTRANSFERASE"/>
    <property type="match status" value="1"/>
</dbReference>
<comment type="similarity">
    <text evidence="9">Belongs to the anthranilate phosphoribosyltransferase family.</text>
</comment>
<evidence type="ECO:0000256" key="1">
    <source>
        <dbReference type="ARBA" id="ARBA00004907"/>
    </source>
</evidence>
<dbReference type="GO" id="GO:0000162">
    <property type="term" value="P:L-tryptophan biosynthetic process"/>
    <property type="evidence" value="ECO:0007669"/>
    <property type="project" value="UniProtKB-UniRule"/>
</dbReference>
<evidence type="ECO:0000256" key="9">
    <source>
        <dbReference type="HAMAP-Rule" id="MF_00211"/>
    </source>
</evidence>
<dbReference type="Gene3D" id="1.20.970.10">
    <property type="entry name" value="Transferase, Pyrimidine Nucleoside Phosphorylase, Chain C"/>
    <property type="match status" value="1"/>
</dbReference>
<dbReference type="Pfam" id="PF02885">
    <property type="entry name" value="Glycos_trans_3N"/>
    <property type="match status" value="1"/>
</dbReference>
<dbReference type="SUPFAM" id="SSF47648">
    <property type="entry name" value="Nucleoside phosphorylase/phosphoribosyltransferase N-terminal domain"/>
    <property type="match status" value="1"/>
</dbReference>
<dbReference type="InterPro" id="IPR005940">
    <property type="entry name" value="Anthranilate_Pribosyl_Tfrase"/>
</dbReference>
<feature type="domain" description="Glycosyl transferase family 3" evidence="10">
    <location>
        <begin position="75"/>
        <end position="324"/>
    </location>
</feature>
<evidence type="ECO:0000256" key="2">
    <source>
        <dbReference type="ARBA" id="ARBA00022605"/>
    </source>
</evidence>
<dbReference type="InterPro" id="IPR017459">
    <property type="entry name" value="Glycosyl_Trfase_fam3_N_dom"/>
</dbReference>
<dbReference type="GO" id="GO:0005829">
    <property type="term" value="C:cytosol"/>
    <property type="evidence" value="ECO:0007669"/>
    <property type="project" value="TreeGrafter"/>
</dbReference>
<keyword evidence="5 9" id="KW-0822">Tryptophan biosynthesis</keyword>
<evidence type="ECO:0000259" key="10">
    <source>
        <dbReference type="Pfam" id="PF00591"/>
    </source>
</evidence>
<dbReference type="NCBIfam" id="TIGR01245">
    <property type="entry name" value="trpD"/>
    <property type="match status" value="1"/>
</dbReference>
<comment type="subunit">
    <text evidence="9">Homodimer.</text>
</comment>
<dbReference type="Gene3D" id="3.40.1030.10">
    <property type="entry name" value="Nucleoside phosphorylase/phosphoribosyltransferase catalytic domain"/>
    <property type="match status" value="1"/>
</dbReference>
<feature type="binding site" evidence="9">
    <location>
        <begin position="108"/>
        <end position="116"/>
    </location>
    <ligand>
        <name>5-phospho-alpha-D-ribose 1-diphosphate</name>
        <dbReference type="ChEBI" id="CHEBI:58017"/>
    </ligand>
</feature>
<feature type="binding site" evidence="9">
    <location>
        <position position="88"/>
    </location>
    <ligand>
        <name>5-phospho-alpha-D-ribose 1-diphosphate</name>
        <dbReference type="ChEBI" id="CHEBI:58017"/>
    </ligand>
</feature>
<keyword evidence="13" id="KW-1185">Reference proteome</keyword>
<dbReference type="SUPFAM" id="SSF52418">
    <property type="entry name" value="Nucleoside phosphorylase/phosphoribosyltransferase catalytic domain"/>
    <property type="match status" value="1"/>
</dbReference>
<evidence type="ECO:0000256" key="4">
    <source>
        <dbReference type="ARBA" id="ARBA00022679"/>
    </source>
</evidence>
<feature type="binding site" evidence="9">
    <location>
        <position position="166"/>
    </location>
    <ligand>
        <name>anthranilate</name>
        <dbReference type="ChEBI" id="CHEBI:16567"/>
        <label>2</label>
    </ligand>
</feature>
<keyword evidence="4 9" id="KW-0808">Transferase</keyword>
<sequence>MMKQALNKLIDGKHLSFEEAQAIMEHIMTGLATPAQIAGFITALRVKGETPDEIAGFAKTMRSLSFSFETGIEGLVDTCGTGGDGARTFNISTAASFVAAAAGVPIAKHGNRAVSSQSGSADVLSELGVAIELTPEQAVACLKKTGICFLFAPLYHQAMKYAAVPRQELGFRTVFNILGPLTNPAGAKRQVIGTFSADLPVKVAHVLRLLGSEHALIVHGCDGLDEFTITGETFVAELKNGEIVTYTVTPEELGLSRHPLRSVRGGLPKENAEIIRRVLKGEPGGARDIVVLNAAASIYVAGKAETLEHGVRMAEQAIDSGSAYALLSHLCEVSQQYVAQKELA</sequence>
<evidence type="ECO:0000256" key="3">
    <source>
        <dbReference type="ARBA" id="ARBA00022676"/>
    </source>
</evidence>
<dbReference type="InterPro" id="IPR000312">
    <property type="entry name" value="Glycosyl_Trfase_fam3"/>
</dbReference>
<keyword evidence="3 9" id="KW-0328">Glycosyltransferase</keyword>
<dbReference type="InterPro" id="IPR035902">
    <property type="entry name" value="Nuc_phospho_transferase"/>
</dbReference>
<comment type="similarity">
    <text evidence="8">In the C-terminal section; belongs to the anthranilate phosphoribosyltransferase family.</text>
</comment>
<dbReference type="AlphaFoldDB" id="A0AAV4LJZ6"/>
<dbReference type="EC" id="2.4.2.18" evidence="9"/>
<accession>A0AAV4LJZ6</accession>
<feature type="binding site" evidence="9">
    <location>
        <position position="226"/>
    </location>
    <ligand>
        <name>Mg(2+)</name>
        <dbReference type="ChEBI" id="CHEBI:18420"/>
        <label>2</label>
    </ligand>
</feature>
<comment type="catalytic activity">
    <reaction evidence="7 9">
        <text>N-(5-phospho-beta-D-ribosyl)anthranilate + diphosphate = 5-phospho-alpha-D-ribose 1-diphosphate + anthranilate</text>
        <dbReference type="Rhea" id="RHEA:11768"/>
        <dbReference type="ChEBI" id="CHEBI:16567"/>
        <dbReference type="ChEBI" id="CHEBI:18277"/>
        <dbReference type="ChEBI" id="CHEBI:33019"/>
        <dbReference type="ChEBI" id="CHEBI:58017"/>
        <dbReference type="EC" id="2.4.2.18"/>
    </reaction>
</comment>
<keyword evidence="9" id="KW-0479">Metal-binding</keyword>
<evidence type="ECO:0000313" key="12">
    <source>
        <dbReference type="EMBL" id="GIM48176.1"/>
    </source>
</evidence>
<gene>
    <name evidence="9 12" type="primary">trpD</name>
    <name evidence="12" type="ORF">DNHGIG_37250</name>
</gene>
<feature type="binding site" evidence="9">
    <location>
        <position position="80"/>
    </location>
    <ligand>
        <name>anthranilate</name>
        <dbReference type="ChEBI" id="CHEBI:16567"/>
        <label>1</label>
    </ligand>
</feature>
<evidence type="ECO:0000256" key="8">
    <source>
        <dbReference type="ARBA" id="ARBA00061188"/>
    </source>
</evidence>
<comment type="caution">
    <text evidence="9">Lacks conserved residue(s) required for the propagation of feature annotation.</text>
</comment>
<evidence type="ECO:0000256" key="6">
    <source>
        <dbReference type="ARBA" id="ARBA00023141"/>
    </source>
</evidence>
<dbReference type="Pfam" id="PF00591">
    <property type="entry name" value="Glycos_transf_3"/>
    <property type="match status" value="1"/>
</dbReference>
<feature type="domain" description="Glycosyl transferase family 3 N-terminal" evidence="11">
    <location>
        <begin position="3"/>
        <end position="63"/>
    </location>
</feature>
<feature type="binding site" evidence="9">
    <location>
        <position position="92"/>
    </location>
    <ligand>
        <name>Mg(2+)</name>
        <dbReference type="ChEBI" id="CHEBI:18420"/>
        <label>1</label>
    </ligand>
</feature>
<dbReference type="FunFam" id="3.40.1030.10:FF:000002">
    <property type="entry name" value="Anthranilate phosphoribosyltransferase"/>
    <property type="match status" value="1"/>
</dbReference>
<reference evidence="12" key="1">
    <citation type="journal article" date="2023" name="Int. J. Syst. Evol. Microbiol.">
        <title>Collibacillus ludicampi gen. nov., sp. nov., a new soil bacterium of the family Alicyclobacillaceae.</title>
        <authorList>
            <person name="Jojima T."/>
            <person name="Ioku Y."/>
            <person name="Fukuta Y."/>
            <person name="Shirasaka N."/>
            <person name="Matsumura Y."/>
            <person name="Mori M."/>
        </authorList>
    </citation>
    <scope>NUCLEOTIDE SEQUENCE</scope>
    <source>
        <strain evidence="12">TP075</strain>
    </source>
</reference>
<dbReference type="RefSeq" id="WP_369414738.1">
    <property type="nucleotide sequence ID" value="NZ_BOQE01000001.1"/>
</dbReference>
<feature type="binding site" evidence="9">
    <location>
        <position position="120"/>
    </location>
    <ligand>
        <name>5-phospho-alpha-D-ribose 1-diphosphate</name>
        <dbReference type="ChEBI" id="CHEBI:58017"/>
    </ligand>
</feature>
<keyword evidence="9" id="KW-0460">Magnesium</keyword>
<evidence type="ECO:0000313" key="13">
    <source>
        <dbReference type="Proteomes" id="UP001057291"/>
    </source>
</evidence>
<feature type="binding site" evidence="9">
    <location>
        <position position="226"/>
    </location>
    <ligand>
        <name>Mg(2+)</name>
        <dbReference type="ChEBI" id="CHEBI:18420"/>
        <label>1</label>
    </ligand>
</feature>
<comment type="function">
    <text evidence="9">Catalyzes the transfer of the phosphoribosyl group of 5-phosphorylribose-1-pyrophosphate (PRPP) to anthranilate to yield N-(5'-phosphoribosyl)-anthranilate (PRA).</text>
</comment>
<evidence type="ECO:0000256" key="7">
    <source>
        <dbReference type="ARBA" id="ARBA00052328"/>
    </source>
</evidence>